<evidence type="ECO:0000313" key="4">
    <source>
        <dbReference type="EMBL" id="SHH20271.1"/>
    </source>
</evidence>
<dbReference type="InterPro" id="IPR052193">
    <property type="entry name" value="Peptidase_C59"/>
</dbReference>
<organism evidence="4 5">
    <name type="scientific">Cognatiyoonia sediminum</name>
    <dbReference type="NCBI Taxonomy" id="1508389"/>
    <lineage>
        <taxon>Bacteria</taxon>
        <taxon>Pseudomonadati</taxon>
        <taxon>Pseudomonadota</taxon>
        <taxon>Alphaproteobacteria</taxon>
        <taxon>Rhodobacterales</taxon>
        <taxon>Paracoccaceae</taxon>
        <taxon>Cognatiyoonia</taxon>
    </lineage>
</organism>
<dbReference type="CDD" id="cd00542">
    <property type="entry name" value="Ntn_PVA"/>
    <property type="match status" value="1"/>
</dbReference>
<evidence type="ECO:0000259" key="3">
    <source>
        <dbReference type="Pfam" id="PF02275"/>
    </source>
</evidence>
<dbReference type="RefSeq" id="WP_072901433.1">
    <property type="nucleotide sequence ID" value="NZ_FQXB01000003.1"/>
</dbReference>
<dbReference type="Pfam" id="PF02275">
    <property type="entry name" value="CBAH"/>
    <property type="match status" value="1"/>
</dbReference>
<dbReference type="STRING" id="1508389.SAMN05444003_2455"/>
<protein>
    <submittedName>
        <fullName evidence="4">Choloylglycine hydrolase</fullName>
    </submittedName>
</protein>
<evidence type="ECO:0000256" key="2">
    <source>
        <dbReference type="ARBA" id="ARBA00022801"/>
    </source>
</evidence>
<gene>
    <name evidence="4" type="ORF">SAMN05444003_2455</name>
</gene>
<feature type="domain" description="Choloylglycine hydrolase/NAAA C-terminal" evidence="3">
    <location>
        <begin position="2"/>
        <end position="324"/>
    </location>
</feature>
<dbReference type="InterPro" id="IPR029132">
    <property type="entry name" value="CBAH/NAAA_C"/>
</dbReference>
<dbReference type="AlphaFoldDB" id="A0A1M5R266"/>
<dbReference type="EMBL" id="FQXB01000003">
    <property type="protein sequence ID" value="SHH20271.1"/>
    <property type="molecule type" value="Genomic_DNA"/>
</dbReference>
<name>A0A1M5R266_9RHOB</name>
<dbReference type="PANTHER" id="PTHR35527:SF2">
    <property type="entry name" value="HYDROLASE"/>
    <property type="match status" value="1"/>
</dbReference>
<reference evidence="4 5" key="1">
    <citation type="submission" date="2016-11" db="EMBL/GenBank/DDBJ databases">
        <authorList>
            <person name="Jaros S."/>
            <person name="Januszkiewicz K."/>
            <person name="Wedrychowicz H."/>
        </authorList>
    </citation>
    <scope>NUCLEOTIDE SEQUENCE [LARGE SCALE GENOMIC DNA]</scope>
    <source>
        <strain evidence="4 5">DSM 28715</strain>
    </source>
</reference>
<dbReference type="InterPro" id="IPR029055">
    <property type="entry name" value="Ntn_hydrolases_N"/>
</dbReference>
<keyword evidence="2 4" id="KW-0378">Hydrolase</keyword>
<keyword evidence="5" id="KW-1185">Reference proteome</keyword>
<accession>A0A1M5R266</accession>
<dbReference type="OrthoDB" id="9794717at2"/>
<evidence type="ECO:0000313" key="5">
    <source>
        <dbReference type="Proteomes" id="UP000184074"/>
    </source>
</evidence>
<dbReference type="Gene3D" id="3.60.60.10">
    <property type="entry name" value="Penicillin V Acylase, Chain A"/>
    <property type="match status" value="1"/>
</dbReference>
<dbReference type="PANTHER" id="PTHR35527">
    <property type="entry name" value="CHOLOYLGLYCINE HYDROLASE"/>
    <property type="match status" value="1"/>
</dbReference>
<dbReference type="Proteomes" id="UP000184074">
    <property type="component" value="Unassembled WGS sequence"/>
</dbReference>
<evidence type="ECO:0000256" key="1">
    <source>
        <dbReference type="ARBA" id="ARBA00006625"/>
    </source>
</evidence>
<dbReference type="SUPFAM" id="SSF56235">
    <property type="entry name" value="N-terminal nucleophile aminohydrolases (Ntn hydrolases)"/>
    <property type="match status" value="1"/>
</dbReference>
<proteinExistence type="inferred from homology"/>
<sequence length="344" mass="37865">MCTGIRLKAQNGSIVYGRSMEWGAFDLNSNVCVIPKDYAFTGTTPEGTNGKEWKSEYGVLALDFLGTDWLADGLNEAGLAVGMFYHPDFADYPEYNADMASNTIAAMDIAGFLLTQFASIGEVKNALAGLQVVGVTQELLGTSDPAHWMVTDKTGASITIEYIDGKVSIFDNPLGVITNAPTYDWHMTNLRNYVNLSPVALPTRKVEDIDFAPLGAGSGMIGLPGDNTPPSRFVRAVAMTQTTRPMPNSDEAVYEALRILDNFNLPLGGAEGSDHEGNTANMRSSTIWTTVWNMEKQDLYFHTQHNRRVRLVSLKEMNFEGNEIKRITLDREKSQDIEDLSGHF</sequence>
<comment type="similarity">
    <text evidence="1">Belongs to the peptidase C59 family.</text>
</comment>
<dbReference type="GO" id="GO:0016787">
    <property type="term" value="F:hydrolase activity"/>
    <property type="evidence" value="ECO:0007669"/>
    <property type="project" value="UniProtKB-KW"/>
</dbReference>